<evidence type="ECO:0000313" key="2">
    <source>
        <dbReference type="Proteomes" id="UP000236379"/>
    </source>
</evidence>
<comment type="caution">
    <text evidence="1">The sequence shown here is derived from an EMBL/GenBank/DDBJ whole genome shotgun (WGS) entry which is preliminary data.</text>
</comment>
<dbReference type="Proteomes" id="UP000236379">
    <property type="component" value="Unassembled WGS sequence"/>
</dbReference>
<dbReference type="AlphaFoldDB" id="A0A2K3UX31"/>
<protein>
    <submittedName>
        <fullName evidence="1">Uncharacterized protein</fullName>
    </submittedName>
</protein>
<accession>A0A2K3UX31</accession>
<reference evidence="1 2" key="1">
    <citation type="submission" date="2018-01" db="EMBL/GenBank/DDBJ databases">
        <title>Deinococcus koreensis sp. nov., a radiation-resistant bacterium isolated from river water.</title>
        <authorList>
            <person name="Choi A."/>
        </authorList>
    </citation>
    <scope>NUCLEOTIDE SEQUENCE [LARGE SCALE GENOMIC DNA]</scope>
    <source>
        <strain evidence="1 2">SJW1-2</strain>
    </source>
</reference>
<sequence>MGLFTLVTVAQGQTSVALNFTLRVGGACEVRSVELPVVILRCTRGFSPADPHTVLAAGALPTAPLVWMGATPAPDGGTLNEYRVATDIQQIQAPSASPEGWVEYY</sequence>
<proteinExistence type="predicted"/>
<organism evidence="1 2">
    <name type="scientific">Deinococcus koreensis</name>
    <dbReference type="NCBI Taxonomy" id="2054903"/>
    <lineage>
        <taxon>Bacteria</taxon>
        <taxon>Thermotogati</taxon>
        <taxon>Deinococcota</taxon>
        <taxon>Deinococci</taxon>
        <taxon>Deinococcales</taxon>
        <taxon>Deinococcaceae</taxon>
        <taxon>Deinococcus</taxon>
    </lineage>
</organism>
<evidence type="ECO:0000313" key="1">
    <source>
        <dbReference type="EMBL" id="PNY81075.1"/>
    </source>
</evidence>
<dbReference type="EMBL" id="PPPD01000001">
    <property type="protein sequence ID" value="PNY81075.1"/>
    <property type="molecule type" value="Genomic_DNA"/>
</dbReference>
<keyword evidence="2" id="KW-1185">Reference proteome</keyword>
<name>A0A2K3UX31_9DEIO</name>
<gene>
    <name evidence="1" type="ORF">CVO96_06525</name>
</gene>